<evidence type="ECO:0000259" key="5">
    <source>
        <dbReference type="PROSITE" id="PS50932"/>
    </source>
</evidence>
<feature type="domain" description="HTH lacI-type" evidence="5">
    <location>
        <begin position="20"/>
        <end position="74"/>
    </location>
</feature>
<dbReference type="SUPFAM" id="SSF47413">
    <property type="entry name" value="lambda repressor-like DNA-binding domains"/>
    <property type="match status" value="1"/>
</dbReference>
<dbReference type="Gene3D" id="1.10.260.40">
    <property type="entry name" value="lambda repressor-like DNA-binding domains"/>
    <property type="match status" value="1"/>
</dbReference>
<dbReference type="CDD" id="cd06292">
    <property type="entry name" value="PBP1_AglR_RafR-like"/>
    <property type="match status" value="1"/>
</dbReference>
<dbReference type="Pfam" id="PF00356">
    <property type="entry name" value="LacI"/>
    <property type="match status" value="1"/>
</dbReference>
<reference evidence="7" key="1">
    <citation type="journal article" date="2019" name="Int. J. Syst. Evol. Microbiol.">
        <title>The Global Catalogue of Microorganisms (GCM) 10K type strain sequencing project: providing services to taxonomists for standard genome sequencing and annotation.</title>
        <authorList>
            <consortium name="The Broad Institute Genomics Platform"/>
            <consortium name="The Broad Institute Genome Sequencing Center for Infectious Disease"/>
            <person name="Wu L."/>
            <person name="Ma J."/>
        </authorList>
    </citation>
    <scope>NUCLEOTIDE SEQUENCE [LARGE SCALE GENOMIC DNA]</scope>
    <source>
        <strain evidence="7">JCM 12696</strain>
    </source>
</reference>
<accession>A0ABP4FJS0</accession>
<dbReference type="Pfam" id="PF13377">
    <property type="entry name" value="Peripla_BP_3"/>
    <property type="match status" value="1"/>
</dbReference>
<name>A0ABP4FJS0_9ACTN</name>
<evidence type="ECO:0000256" key="1">
    <source>
        <dbReference type="ARBA" id="ARBA00023015"/>
    </source>
</evidence>
<dbReference type="SUPFAM" id="SSF53822">
    <property type="entry name" value="Periplasmic binding protein-like I"/>
    <property type="match status" value="1"/>
</dbReference>
<organism evidence="6 7">
    <name type="scientific">Streptomyces hebeiensis</name>
    <dbReference type="NCBI Taxonomy" id="229486"/>
    <lineage>
        <taxon>Bacteria</taxon>
        <taxon>Bacillati</taxon>
        <taxon>Actinomycetota</taxon>
        <taxon>Actinomycetes</taxon>
        <taxon>Kitasatosporales</taxon>
        <taxon>Streptomycetaceae</taxon>
        <taxon>Streptomyces</taxon>
    </lineage>
</organism>
<protein>
    <submittedName>
        <fullName evidence="6">LacI family DNA-binding transcriptional regulator</fullName>
    </submittedName>
</protein>
<dbReference type="PANTHER" id="PTHR30146">
    <property type="entry name" value="LACI-RELATED TRANSCRIPTIONAL REPRESSOR"/>
    <property type="match status" value="1"/>
</dbReference>
<dbReference type="PROSITE" id="PS50932">
    <property type="entry name" value="HTH_LACI_2"/>
    <property type="match status" value="1"/>
</dbReference>
<evidence type="ECO:0000313" key="6">
    <source>
        <dbReference type="EMBL" id="GAA1185825.1"/>
    </source>
</evidence>
<dbReference type="GO" id="GO:0003677">
    <property type="term" value="F:DNA binding"/>
    <property type="evidence" value="ECO:0007669"/>
    <property type="project" value="UniProtKB-KW"/>
</dbReference>
<dbReference type="InterPro" id="IPR010982">
    <property type="entry name" value="Lambda_DNA-bd_dom_sf"/>
</dbReference>
<feature type="region of interest" description="Disordered" evidence="4">
    <location>
        <begin position="1"/>
        <end position="21"/>
    </location>
</feature>
<keyword evidence="1" id="KW-0805">Transcription regulation</keyword>
<gene>
    <name evidence="6" type="ORF">GCM10009654_49290</name>
</gene>
<dbReference type="CDD" id="cd01392">
    <property type="entry name" value="HTH_LacI"/>
    <property type="match status" value="1"/>
</dbReference>
<evidence type="ECO:0000256" key="3">
    <source>
        <dbReference type="ARBA" id="ARBA00023163"/>
    </source>
</evidence>
<dbReference type="SMART" id="SM00354">
    <property type="entry name" value="HTH_LACI"/>
    <property type="match status" value="1"/>
</dbReference>
<proteinExistence type="predicted"/>
<evidence type="ECO:0000313" key="7">
    <source>
        <dbReference type="Proteomes" id="UP001501371"/>
    </source>
</evidence>
<dbReference type="InterPro" id="IPR028082">
    <property type="entry name" value="Peripla_BP_I"/>
</dbReference>
<evidence type="ECO:0000256" key="4">
    <source>
        <dbReference type="SAM" id="MobiDB-lite"/>
    </source>
</evidence>
<keyword evidence="7" id="KW-1185">Reference proteome</keyword>
<dbReference type="Proteomes" id="UP001501371">
    <property type="component" value="Unassembled WGS sequence"/>
</dbReference>
<dbReference type="RefSeq" id="WP_344280741.1">
    <property type="nucleotide sequence ID" value="NZ_BAAAKV010000049.1"/>
</dbReference>
<dbReference type="Gene3D" id="3.40.50.2300">
    <property type="match status" value="2"/>
</dbReference>
<comment type="caution">
    <text evidence="6">The sequence shown here is derived from an EMBL/GenBank/DDBJ whole genome shotgun (WGS) entry which is preliminary data.</text>
</comment>
<dbReference type="PANTHER" id="PTHR30146:SF109">
    <property type="entry name" value="HTH-TYPE TRANSCRIPTIONAL REGULATOR GALS"/>
    <property type="match status" value="1"/>
</dbReference>
<evidence type="ECO:0000256" key="2">
    <source>
        <dbReference type="ARBA" id="ARBA00023125"/>
    </source>
</evidence>
<dbReference type="InterPro" id="IPR046335">
    <property type="entry name" value="LacI/GalR-like_sensor"/>
</dbReference>
<keyword evidence="3" id="KW-0804">Transcription</keyword>
<keyword evidence="2 6" id="KW-0238">DNA-binding</keyword>
<dbReference type="InterPro" id="IPR000843">
    <property type="entry name" value="HTH_LacI"/>
</dbReference>
<dbReference type="EMBL" id="BAAAKV010000049">
    <property type="protein sequence ID" value="GAA1185825.1"/>
    <property type="molecule type" value="Genomic_DNA"/>
</dbReference>
<sequence>MARDTTPGGGRGRARQDGPATLAVVAQRAGVSPQTVSNALNSPELLAPRTLERVRRAIEELDYRPHQAARSLRSRSSRLIGYGVQPTPDGVSGPVMEHFLHAFSDSAHRAGYRILLFAAPGDADDETDTYAELLRERSVDAFVLSNTHRGDRRPDWLRKRGIPFVAFGRPWSNREAGDWVDVDGAHGTAAAVGHLVALGHRKIAFLGWPRGSGVGDDRGRGWREAMRRHGLSARGLRASSRDDVEAAREAVGPLLTAGVTAVVAASDTLALGCYRALRDTGRAPGRDLSVVGFDDSSAAALLTPSLTSLRQPLTEVGQVCTRLLLARIKDPQGTPEHVLLTPELIVRESTDSTAAPS</sequence>